<evidence type="ECO:0000256" key="1">
    <source>
        <dbReference type="ARBA" id="ARBA00009350"/>
    </source>
</evidence>
<dbReference type="InterPro" id="IPR036388">
    <property type="entry name" value="WH-like_DNA-bd_sf"/>
</dbReference>
<comment type="caution">
    <text evidence="3">The sequence shown here is derived from an EMBL/GenBank/DDBJ whole genome shotgun (WGS) entry which is preliminary data.</text>
</comment>
<dbReference type="eggNOG" id="COG1342">
    <property type="taxonomic scope" value="Bacteria"/>
</dbReference>
<dbReference type="InterPro" id="IPR013324">
    <property type="entry name" value="RNA_pol_sigma_r3/r4-like"/>
</dbReference>
<dbReference type="Pfam" id="PF02001">
    <property type="entry name" value="DUF134"/>
    <property type="match status" value="1"/>
</dbReference>
<dbReference type="PANTHER" id="PTHR37478:SF2">
    <property type="entry name" value="UPF0251 PROTEIN TK0562"/>
    <property type="match status" value="1"/>
</dbReference>
<dbReference type="Proteomes" id="UP000019402">
    <property type="component" value="Unassembled WGS sequence"/>
</dbReference>
<dbReference type="Gene3D" id="1.10.10.10">
    <property type="entry name" value="Winged helix-like DNA-binding domain superfamily/Winged helix DNA-binding domain"/>
    <property type="match status" value="1"/>
</dbReference>
<sequence length="110" mass="12388">MLLQYSGHMPIFVQKLIVMSRTKGCRKIGQFPNAYVFKPAGIQACKLRQVSVALDEYEAIRLADEQGLYHAEAAEKMGVSRQTFGRILEKAREKVATALVNGYVLVIEER</sequence>
<dbReference type="HAMAP" id="MF_00674">
    <property type="entry name" value="UPF0251"/>
    <property type="match status" value="1"/>
</dbReference>
<organism evidence="3 4">
    <name type="scientific">Saccharicrinis fermentans DSM 9555 = JCM 21142</name>
    <dbReference type="NCBI Taxonomy" id="869213"/>
    <lineage>
        <taxon>Bacteria</taxon>
        <taxon>Pseudomonadati</taxon>
        <taxon>Bacteroidota</taxon>
        <taxon>Bacteroidia</taxon>
        <taxon>Marinilabiliales</taxon>
        <taxon>Marinilabiliaceae</taxon>
        <taxon>Saccharicrinis</taxon>
    </lineage>
</organism>
<proteinExistence type="inferred from homology"/>
<evidence type="ECO:0000256" key="2">
    <source>
        <dbReference type="HAMAP-Rule" id="MF_00674"/>
    </source>
</evidence>
<keyword evidence="4" id="KW-1185">Reference proteome</keyword>
<dbReference type="EMBL" id="BAMD01000048">
    <property type="protein sequence ID" value="GAF04556.1"/>
    <property type="molecule type" value="Genomic_DNA"/>
</dbReference>
<evidence type="ECO:0000313" key="4">
    <source>
        <dbReference type="Proteomes" id="UP000019402"/>
    </source>
</evidence>
<dbReference type="AlphaFoldDB" id="W7YJ80"/>
<dbReference type="PANTHER" id="PTHR37478">
    <property type="match status" value="1"/>
</dbReference>
<protein>
    <recommendedName>
        <fullName evidence="2">UPF0251 protein JCM21142_83265</fullName>
    </recommendedName>
</protein>
<evidence type="ECO:0000313" key="3">
    <source>
        <dbReference type="EMBL" id="GAF04556.1"/>
    </source>
</evidence>
<gene>
    <name evidence="3" type="ORF">JCM21142_83265</name>
</gene>
<dbReference type="InterPro" id="IPR002852">
    <property type="entry name" value="UPF0251"/>
</dbReference>
<name>W7YJ80_9BACT</name>
<reference evidence="3 4" key="1">
    <citation type="journal article" date="2014" name="Genome Announc.">
        <title>Draft Genome Sequence of Cytophaga fermentans JCM 21142T, a Facultative Anaerobe Isolated from Marine Mud.</title>
        <authorList>
            <person name="Starns D."/>
            <person name="Oshima K."/>
            <person name="Suda W."/>
            <person name="Iino T."/>
            <person name="Yuki M."/>
            <person name="Inoue J."/>
            <person name="Kitamura K."/>
            <person name="Iida T."/>
            <person name="Darby A."/>
            <person name="Hattori M."/>
            <person name="Ohkuma M."/>
        </authorList>
    </citation>
    <scope>NUCLEOTIDE SEQUENCE [LARGE SCALE GENOMIC DNA]</scope>
    <source>
        <strain evidence="3 4">JCM 21142</strain>
    </source>
</reference>
<dbReference type="SUPFAM" id="SSF88659">
    <property type="entry name" value="Sigma3 and sigma4 domains of RNA polymerase sigma factors"/>
    <property type="match status" value="1"/>
</dbReference>
<dbReference type="STRING" id="869213.GCA_000517085_02011"/>
<accession>W7YJ80</accession>
<comment type="similarity">
    <text evidence="1 2">Belongs to the UPF0251 family.</text>
</comment>